<sequence length="326" mass="34740">MKTRKIGRTDVQVTEVSFGTASAGNLYREASDDDVQAVLQTAWDAGIRYFDTAPHYGRGLAEQRLGRFLHGHEGAVVSTKVGRILSPAKTPIAEADGFVNPAQNDVRYDYSGDGIEHSLEQSMERLGRDFIEIVYVHDIGEYTHGSANSGHMEDFLGSGYERLVKLKEKGRIGALGLGVNECQVCLDVMAHGPIDAILLAGRLTLLDRSAEEALVPACHESGTSLVLGGIFNSGILATGPVEGATYDYGPAPRGVLDRVAELQRRAEGAGIPLATAALHFGLRHPAAASVLLGTAKPSSLTRNLDAIAQDLPPEAEALLSEIVMTQ</sequence>
<reference evidence="2 3" key="1">
    <citation type="submission" date="2016-10" db="EMBL/GenBank/DDBJ databases">
        <authorList>
            <person name="de Groot N.N."/>
        </authorList>
    </citation>
    <scope>NUCLEOTIDE SEQUENCE [LARGE SCALE GENOMIC DNA]</scope>
    <source>
        <strain evidence="2 3">DSM 23042</strain>
    </source>
</reference>
<organism evidence="2 3">
    <name type="scientific">Tranquillimonas rosea</name>
    <dbReference type="NCBI Taxonomy" id="641238"/>
    <lineage>
        <taxon>Bacteria</taxon>
        <taxon>Pseudomonadati</taxon>
        <taxon>Pseudomonadota</taxon>
        <taxon>Alphaproteobacteria</taxon>
        <taxon>Rhodobacterales</taxon>
        <taxon>Roseobacteraceae</taxon>
        <taxon>Tranquillimonas</taxon>
    </lineage>
</organism>
<dbReference type="Proteomes" id="UP000198885">
    <property type="component" value="Unassembled WGS sequence"/>
</dbReference>
<gene>
    <name evidence="2" type="ORF">SAMN04490244_103392</name>
</gene>
<name>A0A1H9SVH0_9RHOB</name>
<accession>A0A1H9SVH0</accession>
<proteinExistence type="predicted"/>
<dbReference type="AlphaFoldDB" id="A0A1H9SVH0"/>
<dbReference type="GO" id="GO:0005829">
    <property type="term" value="C:cytosol"/>
    <property type="evidence" value="ECO:0007669"/>
    <property type="project" value="TreeGrafter"/>
</dbReference>
<dbReference type="PANTHER" id="PTHR42686">
    <property type="entry name" value="GH17980P-RELATED"/>
    <property type="match status" value="1"/>
</dbReference>
<dbReference type="GO" id="GO:0016491">
    <property type="term" value="F:oxidoreductase activity"/>
    <property type="evidence" value="ECO:0007669"/>
    <property type="project" value="InterPro"/>
</dbReference>
<dbReference type="PANTHER" id="PTHR42686:SF1">
    <property type="entry name" value="GH17980P-RELATED"/>
    <property type="match status" value="1"/>
</dbReference>
<dbReference type="OrthoDB" id="9768851at2"/>
<evidence type="ECO:0000259" key="1">
    <source>
        <dbReference type="Pfam" id="PF00248"/>
    </source>
</evidence>
<dbReference type="Gene3D" id="3.20.20.100">
    <property type="entry name" value="NADP-dependent oxidoreductase domain"/>
    <property type="match status" value="1"/>
</dbReference>
<dbReference type="Pfam" id="PF00248">
    <property type="entry name" value="Aldo_ket_red"/>
    <property type="match status" value="1"/>
</dbReference>
<dbReference type="SUPFAM" id="SSF51430">
    <property type="entry name" value="NAD(P)-linked oxidoreductase"/>
    <property type="match status" value="1"/>
</dbReference>
<feature type="domain" description="NADP-dependent oxidoreductase" evidence="1">
    <location>
        <begin position="16"/>
        <end position="319"/>
    </location>
</feature>
<evidence type="ECO:0000313" key="3">
    <source>
        <dbReference type="Proteomes" id="UP000198885"/>
    </source>
</evidence>
<dbReference type="RefSeq" id="WP_092690878.1">
    <property type="nucleotide sequence ID" value="NZ_FOGU01000003.1"/>
</dbReference>
<evidence type="ECO:0000313" key="2">
    <source>
        <dbReference type="EMBL" id="SER88369.1"/>
    </source>
</evidence>
<keyword evidence="3" id="KW-1185">Reference proteome</keyword>
<dbReference type="InterPro" id="IPR036812">
    <property type="entry name" value="NAD(P)_OxRdtase_dom_sf"/>
</dbReference>
<protein>
    <submittedName>
        <fullName evidence="2">D-threo-aldose 1-dehydrogenase</fullName>
    </submittedName>
</protein>
<dbReference type="STRING" id="641238.SAMN04490244_103392"/>
<dbReference type="InterPro" id="IPR023210">
    <property type="entry name" value="NADP_OxRdtase_dom"/>
</dbReference>
<dbReference type="EMBL" id="FOGU01000003">
    <property type="protein sequence ID" value="SER88369.1"/>
    <property type="molecule type" value="Genomic_DNA"/>
</dbReference>
<dbReference type="InterPro" id="IPR020471">
    <property type="entry name" value="AKR"/>
</dbReference>